<organism evidence="2 3">
    <name type="scientific">Gemmatimonas aurantiaca (strain DSM 14586 / JCM 11422 / NBRC 100505 / T-27)</name>
    <dbReference type="NCBI Taxonomy" id="379066"/>
    <lineage>
        <taxon>Bacteria</taxon>
        <taxon>Pseudomonadati</taxon>
        <taxon>Gemmatimonadota</taxon>
        <taxon>Gemmatimonadia</taxon>
        <taxon>Gemmatimonadales</taxon>
        <taxon>Gemmatimonadaceae</taxon>
        <taxon>Gemmatimonas</taxon>
    </lineage>
</organism>
<dbReference type="AlphaFoldDB" id="C1A3G8"/>
<evidence type="ECO:0000313" key="3">
    <source>
        <dbReference type="Proteomes" id="UP000002209"/>
    </source>
</evidence>
<dbReference type="Proteomes" id="UP000002209">
    <property type="component" value="Chromosome"/>
</dbReference>
<sequence>MHLGVPTEPGLQAGDIRAFSVRFLFPFLCADALAQNSVTTRARVSRVVHAVVTHRWTACTGLIGLAMAAACGGPALTPSPAPTPTPLPDAPAPPVRVVARVSLPSRIAGTWQVNTVARITATETRPADSRPSVTVRTDPRGESRGDLRAEQRIESRALVSWSMDRTPIGALRATGQVDSFTVRSTLDNPESPTRPAFALLLLDAMLDSVSARVVTRPLLANECDRPELGAVALAKDLLIRIPDGVAVGDRWRDSTVSLVCRTGVPITVHTSTQYQLERLDDNRAIVVRTSAATLEGKGGSAFRALELSGTSTGTQRADVRRATGVLEKLEGTSTLTLQVSERSPAGVPRVQQVVQRIELKAERVAR</sequence>
<protein>
    <submittedName>
        <fullName evidence="2">Uncharacterized protein</fullName>
    </submittedName>
</protein>
<proteinExistence type="predicted"/>
<feature type="region of interest" description="Disordered" evidence="1">
    <location>
        <begin position="122"/>
        <end position="148"/>
    </location>
</feature>
<dbReference type="EMBL" id="AP009153">
    <property type="protein sequence ID" value="BAH37045.1"/>
    <property type="molecule type" value="Genomic_DNA"/>
</dbReference>
<evidence type="ECO:0000256" key="1">
    <source>
        <dbReference type="SAM" id="MobiDB-lite"/>
    </source>
</evidence>
<feature type="compositionally biased region" description="Basic and acidic residues" evidence="1">
    <location>
        <begin position="137"/>
        <end position="148"/>
    </location>
</feature>
<accession>C1A3G8</accession>
<gene>
    <name evidence="2" type="ordered locus">GAU_0003</name>
</gene>
<keyword evidence="3" id="KW-1185">Reference proteome</keyword>
<name>C1A3G8_GEMAT</name>
<dbReference type="KEGG" id="gau:GAU_0003"/>
<reference evidence="3" key="1">
    <citation type="submission" date="2006-03" db="EMBL/GenBank/DDBJ databases">
        <title>Complete genome sequence of Gemmatimonas aurantiaca T-27 that represents a novel phylum Gemmatimonadetes.</title>
        <authorList>
            <person name="Takasaki K."/>
            <person name="Ichikawa N."/>
            <person name="Miura H."/>
            <person name="Matsushita S."/>
            <person name="Watanabe Y."/>
            <person name="Oguchi A."/>
            <person name="Ankai A."/>
            <person name="Yashiro I."/>
            <person name="Takahashi M."/>
            <person name="Terui Y."/>
            <person name="Fukui S."/>
            <person name="Yokoyama H."/>
            <person name="Tanikawa S."/>
            <person name="Hanada S."/>
            <person name="Kamagata Y."/>
            <person name="Fujita N."/>
        </authorList>
    </citation>
    <scope>NUCLEOTIDE SEQUENCE [LARGE SCALE GENOMIC DNA]</scope>
    <source>
        <strain evidence="3">T-27 / DSM 14586 / JCM 11422 / NBRC 100505</strain>
    </source>
</reference>
<dbReference type="HOGENOM" id="CLU_755976_0_0_0"/>
<dbReference type="eggNOG" id="ENOG502ZI4B">
    <property type="taxonomic scope" value="Bacteria"/>
</dbReference>
<evidence type="ECO:0000313" key="2">
    <source>
        <dbReference type="EMBL" id="BAH37045.1"/>
    </source>
</evidence>